<dbReference type="EMBL" id="LGIQ01000011">
    <property type="protein sequence ID" value="KNB69897.1"/>
    <property type="molecule type" value="Genomic_DNA"/>
</dbReference>
<dbReference type="GO" id="GO:0006281">
    <property type="term" value="P:DNA repair"/>
    <property type="evidence" value="ECO:0007669"/>
    <property type="project" value="TreeGrafter"/>
</dbReference>
<dbReference type="AlphaFoldDB" id="A0A0K9YMN0"/>
<dbReference type="PANTHER" id="PTHR43434:SF19">
    <property type="entry name" value="PHOSPHONOACETALDEHYDE HYDROLASE"/>
    <property type="match status" value="1"/>
</dbReference>
<reference evidence="3" key="2">
    <citation type="submission" date="2015-07" db="EMBL/GenBank/DDBJ databases">
        <title>MeaNS - Measles Nucleotide Surveillance Program.</title>
        <authorList>
            <person name="Tran T."/>
            <person name="Druce J."/>
        </authorList>
    </citation>
    <scope>NUCLEOTIDE SEQUENCE</scope>
    <source>
        <strain evidence="3">DSM 9887</strain>
    </source>
</reference>
<sequence length="244" mass="27377">MKNDIALAVFDLAGTLVEDNNGVRDCLHQAAVEYGLNVTKDEISTHMGTNKIHLYQFLIARTKGNMIDFKNFEVDIDASTHDEAVKLYERYTEYMIAYYQENCREIEGATETLQWCKANGIKVATGTGFHRDINNVIMESLGWVKNGLIDYAVDLDMVPEGKGRPAPFMIFKAMEYLNVQNVRQVIKLGDTPADMLEGYNAGCKAVIGVMQGSTPIEVWGKYYHTHVIDTVKELPELIVSGKIV</sequence>
<dbReference type="PANTHER" id="PTHR43434">
    <property type="entry name" value="PHOSPHOGLYCOLATE PHOSPHATASE"/>
    <property type="match status" value="1"/>
</dbReference>
<evidence type="ECO:0000313" key="3">
    <source>
        <dbReference type="EMBL" id="KNB69897.1"/>
    </source>
</evidence>
<dbReference type="InterPro" id="IPR041492">
    <property type="entry name" value="HAD_2"/>
</dbReference>
<dbReference type="STRING" id="54915.ADS79_29095"/>
<protein>
    <submittedName>
        <fullName evidence="3">Phosphatase</fullName>
    </submittedName>
    <submittedName>
        <fullName evidence="2">Phosphonoacetaldehyde hydrolase</fullName>
    </submittedName>
</protein>
<dbReference type="InterPro" id="IPR050155">
    <property type="entry name" value="HAD-like_hydrolase_sf"/>
</dbReference>
<name>A0A0K9YMN0_9BACL</name>
<accession>A0A0K9YMN0</accession>
<reference evidence="4" key="1">
    <citation type="submission" date="2015-07" db="EMBL/GenBank/DDBJ databases">
        <title>Genome sequencing project for genomic taxonomy and phylogenomics of Bacillus-like bacteria.</title>
        <authorList>
            <person name="Liu B."/>
            <person name="Wang J."/>
            <person name="Zhu Y."/>
            <person name="Liu G."/>
            <person name="Chen Q."/>
            <person name="Chen Z."/>
            <person name="Lan J."/>
            <person name="Che J."/>
            <person name="Ge C."/>
            <person name="Shi H."/>
            <person name="Pan Z."/>
            <person name="Liu X."/>
        </authorList>
    </citation>
    <scope>NUCLEOTIDE SEQUENCE [LARGE SCALE GENOMIC DNA]</scope>
    <source>
        <strain evidence="4">DSM 9887</strain>
    </source>
</reference>
<dbReference type="InterPro" id="IPR023198">
    <property type="entry name" value="PGP-like_dom2"/>
</dbReference>
<dbReference type="InterPro" id="IPR036412">
    <property type="entry name" value="HAD-like_sf"/>
</dbReference>
<gene>
    <name evidence="3" type="ORF">ADS79_29095</name>
    <name evidence="2" type="ORF">BRE01_24550</name>
</gene>
<evidence type="ECO:0000313" key="4">
    <source>
        <dbReference type="Proteomes" id="UP000036834"/>
    </source>
</evidence>
<dbReference type="EMBL" id="BJON01000009">
    <property type="protein sequence ID" value="GED68753.1"/>
    <property type="molecule type" value="Genomic_DNA"/>
</dbReference>
<dbReference type="Gene3D" id="1.10.150.240">
    <property type="entry name" value="Putative phosphatase, domain 2"/>
    <property type="match status" value="1"/>
</dbReference>
<dbReference type="Pfam" id="PF13419">
    <property type="entry name" value="HAD_2"/>
    <property type="match status" value="1"/>
</dbReference>
<dbReference type="GO" id="GO:0008967">
    <property type="term" value="F:phosphoglycolate phosphatase activity"/>
    <property type="evidence" value="ECO:0007669"/>
    <property type="project" value="TreeGrafter"/>
</dbReference>
<comment type="caution">
    <text evidence="3">The sequence shown here is derived from an EMBL/GenBank/DDBJ whole genome shotgun (WGS) entry which is preliminary data.</text>
</comment>
<keyword evidence="1" id="KW-0704">Schiff base</keyword>
<proteinExistence type="predicted"/>
<dbReference type="InterPro" id="IPR023214">
    <property type="entry name" value="HAD_sf"/>
</dbReference>
<dbReference type="GO" id="GO:0005829">
    <property type="term" value="C:cytosol"/>
    <property type="evidence" value="ECO:0007669"/>
    <property type="project" value="TreeGrafter"/>
</dbReference>
<evidence type="ECO:0000313" key="2">
    <source>
        <dbReference type="EMBL" id="GED68753.1"/>
    </source>
</evidence>
<dbReference type="SFLD" id="SFLDS00003">
    <property type="entry name" value="Haloacid_Dehalogenase"/>
    <property type="match status" value="1"/>
</dbReference>
<dbReference type="Proteomes" id="UP000036834">
    <property type="component" value="Unassembled WGS sequence"/>
</dbReference>
<dbReference type="RefSeq" id="WP_049741934.1">
    <property type="nucleotide sequence ID" value="NZ_BJON01000009.1"/>
</dbReference>
<organism evidence="3 4">
    <name type="scientific">Brevibacillus reuszeri</name>
    <dbReference type="NCBI Taxonomy" id="54915"/>
    <lineage>
        <taxon>Bacteria</taxon>
        <taxon>Bacillati</taxon>
        <taxon>Bacillota</taxon>
        <taxon>Bacilli</taxon>
        <taxon>Bacillales</taxon>
        <taxon>Paenibacillaceae</taxon>
        <taxon>Brevibacillus</taxon>
    </lineage>
</organism>
<dbReference type="PATRIC" id="fig|54915.3.peg.5032"/>
<dbReference type="SUPFAM" id="SSF56784">
    <property type="entry name" value="HAD-like"/>
    <property type="match status" value="1"/>
</dbReference>
<dbReference type="Proteomes" id="UP000319578">
    <property type="component" value="Unassembled WGS sequence"/>
</dbReference>
<evidence type="ECO:0000256" key="1">
    <source>
        <dbReference type="ARBA" id="ARBA00023270"/>
    </source>
</evidence>
<evidence type="ECO:0000313" key="5">
    <source>
        <dbReference type="Proteomes" id="UP000319578"/>
    </source>
</evidence>
<dbReference type="Gene3D" id="3.40.50.1000">
    <property type="entry name" value="HAD superfamily/HAD-like"/>
    <property type="match status" value="1"/>
</dbReference>
<keyword evidence="5" id="KW-1185">Reference proteome</keyword>
<dbReference type="OrthoDB" id="9797743at2"/>
<dbReference type="SFLD" id="SFLDG01129">
    <property type="entry name" value="C1.5:_HAD__Beta-PGM__Phosphata"/>
    <property type="match status" value="1"/>
</dbReference>
<keyword evidence="2" id="KW-0378">Hydrolase</keyword>
<reference evidence="2 5" key="3">
    <citation type="submission" date="2019-06" db="EMBL/GenBank/DDBJ databases">
        <title>Whole genome shotgun sequence of Brevibacillus reuszeri NBRC 15719.</title>
        <authorList>
            <person name="Hosoyama A."/>
            <person name="Uohara A."/>
            <person name="Ohji S."/>
            <person name="Ichikawa N."/>
        </authorList>
    </citation>
    <scope>NUCLEOTIDE SEQUENCE [LARGE SCALE GENOMIC DNA]</scope>
    <source>
        <strain evidence="2 5">NBRC 15719</strain>
    </source>
</reference>